<evidence type="ECO:0000313" key="1">
    <source>
        <dbReference type="EMBL" id="MDO7905346.1"/>
    </source>
</evidence>
<organism evidence="1 2">
    <name type="scientific">Paenibacillus lacisoli</name>
    <dbReference type="NCBI Taxonomy" id="3064525"/>
    <lineage>
        <taxon>Bacteria</taxon>
        <taxon>Bacillati</taxon>
        <taxon>Bacillota</taxon>
        <taxon>Bacilli</taxon>
        <taxon>Bacillales</taxon>
        <taxon>Paenibacillaceae</taxon>
        <taxon>Paenibacillus</taxon>
    </lineage>
</organism>
<dbReference type="EMBL" id="JAUQTB010000001">
    <property type="protein sequence ID" value="MDO7905346.1"/>
    <property type="molecule type" value="Genomic_DNA"/>
</dbReference>
<evidence type="ECO:0000313" key="2">
    <source>
        <dbReference type="Proteomes" id="UP001240171"/>
    </source>
</evidence>
<dbReference type="Proteomes" id="UP001240171">
    <property type="component" value="Unassembled WGS sequence"/>
</dbReference>
<reference evidence="1 2" key="1">
    <citation type="submission" date="2023-07" db="EMBL/GenBank/DDBJ databases">
        <title>Paenibacillus sp. JX-17 nov. isolated from soil.</title>
        <authorList>
            <person name="Wan Y."/>
            <person name="Liu B."/>
        </authorList>
    </citation>
    <scope>NUCLEOTIDE SEQUENCE [LARGE SCALE GENOMIC DNA]</scope>
    <source>
        <strain evidence="1 2">JX-17</strain>
    </source>
</reference>
<sequence length="269" mass="32121">MGGQMSTLNVSQFMELKQGDSKIFLGVTTLGDLEKAGFSYLDSDSRYFNFIELICSEVHQNSFQQIELVDPILRYNLPVGRMEFEYPLLIVLDNHFLPFVLENALLKFEEFNVVIEKGPKLSKNSTKVMTLVSLREILIHVFKHQVSVDESKQMITALKNYIRMLQERFRYLGYLPVQLRIKYRERFVGDLSFAWEMYLRFFYDQWLEKTIINIPDIAKEKQYQSWSGEFFDRNNPLWTKTIGYKKKVRLNKTDKESIYKIWKEWIREP</sequence>
<dbReference type="RefSeq" id="WP_305022517.1">
    <property type="nucleotide sequence ID" value="NZ_JAUQTB010000001.1"/>
</dbReference>
<keyword evidence="2" id="KW-1185">Reference proteome</keyword>
<proteinExistence type="predicted"/>
<name>A0ABT9C7X0_9BACL</name>
<protein>
    <submittedName>
        <fullName evidence="1">Uncharacterized protein</fullName>
    </submittedName>
</protein>
<gene>
    <name evidence="1" type="ORF">Q5741_02830</name>
</gene>
<accession>A0ABT9C7X0</accession>
<comment type="caution">
    <text evidence="1">The sequence shown here is derived from an EMBL/GenBank/DDBJ whole genome shotgun (WGS) entry which is preliminary data.</text>
</comment>